<dbReference type="EMBL" id="JACHDN010000001">
    <property type="protein sequence ID" value="MBB5474736.1"/>
    <property type="molecule type" value="Genomic_DNA"/>
</dbReference>
<reference evidence="3 5" key="2">
    <citation type="submission" date="2020-08" db="EMBL/GenBank/DDBJ databases">
        <title>Sequencing the genomes of 1000 actinobacteria strains.</title>
        <authorList>
            <person name="Klenk H.-P."/>
        </authorList>
    </citation>
    <scope>NUCLEOTIDE SEQUENCE [LARGE SCALE GENOMIC DNA]</scope>
    <source>
        <strain evidence="3 5">DSM 9581</strain>
    </source>
</reference>
<evidence type="ECO:0000313" key="4">
    <source>
        <dbReference type="Proteomes" id="UP000321723"/>
    </source>
</evidence>
<organism evidence="2 4">
    <name type="scientific">Cellulomonas hominis</name>
    <dbReference type="NCBI Taxonomy" id="156981"/>
    <lineage>
        <taxon>Bacteria</taxon>
        <taxon>Bacillati</taxon>
        <taxon>Actinomycetota</taxon>
        <taxon>Actinomycetes</taxon>
        <taxon>Micrococcales</taxon>
        <taxon>Cellulomonadaceae</taxon>
        <taxon>Cellulomonas</taxon>
    </lineage>
</organism>
<accession>A0A511FEW9</accession>
<dbReference type="RefSeq" id="WP_146839222.1">
    <property type="nucleotide sequence ID" value="NZ_BJVQ01000048.1"/>
</dbReference>
<protein>
    <submittedName>
        <fullName evidence="2">Uncharacterized protein</fullName>
    </submittedName>
</protein>
<keyword evidence="4" id="KW-1185">Reference proteome</keyword>
<dbReference type="Proteomes" id="UP000321723">
    <property type="component" value="Unassembled WGS sequence"/>
</dbReference>
<evidence type="ECO:0000313" key="5">
    <source>
        <dbReference type="Proteomes" id="UP000564629"/>
    </source>
</evidence>
<evidence type="ECO:0000313" key="2">
    <source>
        <dbReference type="EMBL" id="GEL47799.1"/>
    </source>
</evidence>
<evidence type="ECO:0000256" key="1">
    <source>
        <dbReference type="SAM" id="MobiDB-lite"/>
    </source>
</evidence>
<comment type="caution">
    <text evidence="2">The sequence shown here is derived from an EMBL/GenBank/DDBJ whole genome shotgun (WGS) entry which is preliminary data.</text>
</comment>
<dbReference type="Proteomes" id="UP000564629">
    <property type="component" value="Unassembled WGS sequence"/>
</dbReference>
<feature type="region of interest" description="Disordered" evidence="1">
    <location>
        <begin position="1"/>
        <end position="24"/>
    </location>
</feature>
<name>A0A511FEW9_9CELL</name>
<sequence length="69" mass="7289">MTRLTADGLAAHPAGPPAIPEPALTEREEISVALRYIGRARSMLPSPAAIAALDEQEAELRARLAALDD</sequence>
<dbReference type="EMBL" id="BJVQ01000048">
    <property type="protein sequence ID" value="GEL47799.1"/>
    <property type="molecule type" value="Genomic_DNA"/>
</dbReference>
<reference evidence="2 4" key="1">
    <citation type="submission" date="2019-07" db="EMBL/GenBank/DDBJ databases">
        <title>Whole genome shotgun sequence of Cellulomonas hominis NBRC 16055.</title>
        <authorList>
            <person name="Hosoyama A."/>
            <person name="Uohara A."/>
            <person name="Ohji S."/>
            <person name="Ichikawa N."/>
        </authorList>
    </citation>
    <scope>NUCLEOTIDE SEQUENCE [LARGE SCALE GENOMIC DNA]</scope>
    <source>
        <strain evidence="2 4">NBRC 16055</strain>
    </source>
</reference>
<gene>
    <name evidence="2" type="ORF">CHO01_29150</name>
    <name evidence="3" type="ORF">HNR08_003472</name>
</gene>
<evidence type="ECO:0000313" key="3">
    <source>
        <dbReference type="EMBL" id="MBB5474736.1"/>
    </source>
</evidence>
<dbReference type="AlphaFoldDB" id="A0A511FEW9"/>
<proteinExistence type="predicted"/>